<evidence type="ECO:0000313" key="1">
    <source>
        <dbReference type="EMBL" id="KAL3843571.1"/>
    </source>
</evidence>
<keyword evidence="2" id="KW-1185">Reference proteome</keyword>
<gene>
    <name evidence="1" type="ORF">ACJIZ3_000974</name>
</gene>
<dbReference type="AlphaFoldDB" id="A0ABD3U408"/>
<evidence type="ECO:0000313" key="2">
    <source>
        <dbReference type="Proteomes" id="UP001634393"/>
    </source>
</evidence>
<dbReference type="EMBL" id="JBJXBP010000002">
    <property type="protein sequence ID" value="KAL3843571.1"/>
    <property type="molecule type" value="Genomic_DNA"/>
</dbReference>
<dbReference type="Proteomes" id="UP001634393">
    <property type="component" value="Unassembled WGS sequence"/>
</dbReference>
<organism evidence="1 2">
    <name type="scientific">Penstemon smallii</name>
    <dbReference type="NCBI Taxonomy" id="265156"/>
    <lineage>
        <taxon>Eukaryota</taxon>
        <taxon>Viridiplantae</taxon>
        <taxon>Streptophyta</taxon>
        <taxon>Embryophyta</taxon>
        <taxon>Tracheophyta</taxon>
        <taxon>Spermatophyta</taxon>
        <taxon>Magnoliopsida</taxon>
        <taxon>eudicotyledons</taxon>
        <taxon>Gunneridae</taxon>
        <taxon>Pentapetalae</taxon>
        <taxon>asterids</taxon>
        <taxon>lamiids</taxon>
        <taxon>Lamiales</taxon>
        <taxon>Plantaginaceae</taxon>
        <taxon>Cheloneae</taxon>
        <taxon>Penstemon</taxon>
    </lineage>
</organism>
<accession>A0ABD3U408</accession>
<reference evidence="1 2" key="1">
    <citation type="submission" date="2024-12" db="EMBL/GenBank/DDBJ databases">
        <title>The unique morphological basis and parallel evolutionary history of personate flowers in Penstemon.</title>
        <authorList>
            <person name="Depatie T.H."/>
            <person name="Wessinger C.A."/>
        </authorList>
    </citation>
    <scope>NUCLEOTIDE SEQUENCE [LARGE SCALE GENOMIC DNA]</scope>
    <source>
        <strain evidence="1">WTNN_2</strain>
        <tissue evidence="1">Leaf</tissue>
    </source>
</reference>
<protein>
    <submittedName>
        <fullName evidence="1">Uncharacterized protein</fullName>
    </submittedName>
</protein>
<name>A0ABD3U408_9LAMI</name>
<comment type="caution">
    <text evidence="1">The sequence shown here is derived from an EMBL/GenBank/DDBJ whole genome shotgun (WGS) entry which is preliminary data.</text>
</comment>
<proteinExistence type="predicted"/>
<sequence length="63" mass="6982">MDIHPLEEATKMEVDYNCTSRLRGAVYSVVPVSFGSLMSDCPEIVCRSNHSNTSPMAFFPLVT</sequence>